<evidence type="ECO:0000256" key="1">
    <source>
        <dbReference type="ARBA" id="ARBA00001946"/>
    </source>
</evidence>
<evidence type="ECO:0000256" key="12">
    <source>
        <dbReference type="SAM" id="Phobius"/>
    </source>
</evidence>
<dbReference type="PANTHER" id="PTHR10414">
    <property type="entry name" value="ETHANOLAMINEPHOSPHOTRANSFERASE"/>
    <property type="match status" value="1"/>
</dbReference>
<dbReference type="STRING" id="1336337.A0A3N4JSZ6"/>
<evidence type="ECO:0000313" key="14">
    <source>
        <dbReference type="Proteomes" id="UP000276215"/>
    </source>
</evidence>
<dbReference type="PANTHER" id="PTHR10414:SF37">
    <property type="entry name" value="BB IN A BOXCAR, ISOFORM C"/>
    <property type="match status" value="1"/>
</dbReference>
<evidence type="ECO:0000256" key="8">
    <source>
        <dbReference type="ARBA" id="ARBA00037890"/>
    </source>
</evidence>
<dbReference type="EMBL" id="ML120373">
    <property type="protein sequence ID" value="RPB01464.1"/>
    <property type="molecule type" value="Genomic_DNA"/>
</dbReference>
<dbReference type="GO" id="GO:0016020">
    <property type="term" value="C:membrane"/>
    <property type="evidence" value="ECO:0007669"/>
    <property type="project" value="InterPro"/>
</dbReference>
<dbReference type="PIRSF" id="PIRSF015665">
    <property type="entry name" value="CHOPT"/>
    <property type="match status" value="1"/>
</dbReference>
<evidence type="ECO:0000256" key="2">
    <source>
        <dbReference type="ARBA" id="ARBA00004127"/>
    </source>
</evidence>
<feature type="transmembrane region" description="Helical" evidence="12">
    <location>
        <begin position="222"/>
        <end position="239"/>
    </location>
</feature>
<dbReference type="PROSITE" id="PS00379">
    <property type="entry name" value="CDP_ALCOHOL_P_TRANSF"/>
    <property type="match status" value="1"/>
</dbReference>
<organism evidence="13 14">
    <name type="scientific">Choiromyces venosus 120613-1</name>
    <dbReference type="NCBI Taxonomy" id="1336337"/>
    <lineage>
        <taxon>Eukaryota</taxon>
        <taxon>Fungi</taxon>
        <taxon>Dikarya</taxon>
        <taxon>Ascomycota</taxon>
        <taxon>Pezizomycotina</taxon>
        <taxon>Pezizomycetes</taxon>
        <taxon>Pezizales</taxon>
        <taxon>Tuberaceae</taxon>
        <taxon>Choiromyces</taxon>
    </lineage>
</organism>
<feature type="transmembrane region" description="Helical" evidence="12">
    <location>
        <begin position="168"/>
        <end position="191"/>
    </location>
</feature>
<protein>
    <recommendedName>
        <fullName evidence="9">diacylglycerol cholinephosphotransferase</fullName>
        <ecNumber evidence="9">2.7.8.2</ecNumber>
    </recommendedName>
</protein>
<dbReference type="EC" id="2.7.8.2" evidence="9"/>
<proteinExistence type="inferred from homology"/>
<dbReference type="FunFam" id="1.20.120.1760:FF:000012">
    <property type="entry name" value="sn-1,2-diacylglycerol cholinephosphotransferase"/>
    <property type="match status" value="1"/>
</dbReference>
<dbReference type="InterPro" id="IPR048254">
    <property type="entry name" value="CDP_ALCOHOL_P_TRANSF_CS"/>
</dbReference>
<evidence type="ECO:0000256" key="3">
    <source>
        <dbReference type="ARBA" id="ARBA00010441"/>
    </source>
</evidence>
<comment type="cofactor">
    <cofactor evidence="1">
        <name>Mg(2+)</name>
        <dbReference type="ChEBI" id="CHEBI:18420"/>
    </cofactor>
</comment>
<accession>A0A3N4JSZ6</accession>
<feature type="transmembrane region" description="Helical" evidence="12">
    <location>
        <begin position="318"/>
        <end position="337"/>
    </location>
</feature>
<evidence type="ECO:0000256" key="5">
    <source>
        <dbReference type="ARBA" id="ARBA00022692"/>
    </source>
</evidence>
<keyword evidence="7 12" id="KW-0472">Membrane</keyword>
<evidence type="ECO:0000256" key="10">
    <source>
        <dbReference type="ARBA" id="ARBA00051857"/>
    </source>
</evidence>
<evidence type="ECO:0000256" key="6">
    <source>
        <dbReference type="ARBA" id="ARBA00022989"/>
    </source>
</evidence>
<comment type="catalytic activity">
    <reaction evidence="10">
        <text>CDP-N,N-dimethylethanolamine + a 1,2-diacyl-sn-glycerol = a 1,2-diacyl-sn-glycero-3-phospho-N,N-dimethylethanolamine + CMP + H(+)</text>
        <dbReference type="Rhea" id="RHEA:33775"/>
        <dbReference type="ChEBI" id="CHEBI:15378"/>
        <dbReference type="ChEBI" id="CHEBI:17815"/>
        <dbReference type="ChEBI" id="CHEBI:60377"/>
        <dbReference type="ChEBI" id="CHEBI:64572"/>
        <dbReference type="ChEBI" id="CHEBI:65117"/>
    </reaction>
    <physiologicalReaction direction="left-to-right" evidence="10">
        <dbReference type="Rhea" id="RHEA:33776"/>
    </physiologicalReaction>
</comment>
<evidence type="ECO:0000313" key="13">
    <source>
        <dbReference type="EMBL" id="RPB01464.1"/>
    </source>
</evidence>
<reference evidence="13 14" key="1">
    <citation type="journal article" date="2018" name="Nat. Ecol. Evol.">
        <title>Pezizomycetes genomes reveal the molecular basis of ectomycorrhizal truffle lifestyle.</title>
        <authorList>
            <person name="Murat C."/>
            <person name="Payen T."/>
            <person name="Noel B."/>
            <person name="Kuo A."/>
            <person name="Morin E."/>
            <person name="Chen J."/>
            <person name="Kohler A."/>
            <person name="Krizsan K."/>
            <person name="Balestrini R."/>
            <person name="Da Silva C."/>
            <person name="Montanini B."/>
            <person name="Hainaut M."/>
            <person name="Levati E."/>
            <person name="Barry K.W."/>
            <person name="Belfiori B."/>
            <person name="Cichocki N."/>
            <person name="Clum A."/>
            <person name="Dockter R.B."/>
            <person name="Fauchery L."/>
            <person name="Guy J."/>
            <person name="Iotti M."/>
            <person name="Le Tacon F."/>
            <person name="Lindquist E.A."/>
            <person name="Lipzen A."/>
            <person name="Malagnac F."/>
            <person name="Mello A."/>
            <person name="Molinier V."/>
            <person name="Miyauchi S."/>
            <person name="Poulain J."/>
            <person name="Riccioni C."/>
            <person name="Rubini A."/>
            <person name="Sitrit Y."/>
            <person name="Splivallo R."/>
            <person name="Traeger S."/>
            <person name="Wang M."/>
            <person name="Zifcakova L."/>
            <person name="Wipf D."/>
            <person name="Zambonelli A."/>
            <person name="Paolocci F."/>
            <person name="Nowrousian M."/>
            <person name="Ottonello S."/>
            <person name="Baldrian P."/>
            <person name="Spatafora J.W."/>
            <person name="Henrissat B."/>
            <person name="Nagy L.G."/>
            <person name="Aury J.M."/>
            <person name="Wincker P."/>
            <person name="Grigoriev I.V."/>
            <person name="Bonfante P."/>
            <person name="Martin F.M."/>
        </authorList>
    </citation>
    <scope>NUCLEOTIDE SEQUENCE [LARGE SCALE GENOMIC DNA]</scope>
    <source>
        <strain evidence="13 14">120613-1</strain>
    </source>
</reference>
<dbReference type="Gene3D" id="1.20.120.1760">
    <property type="match status" value="1"/>
</dbReference>
<feature type="transmembrane region" description="Helical" evidence="12">
    <location>
        <begin position="357"/>
        <end position="379"/>
    </location>
</feature>
<feature type="transmembrane region" description="Helical" evidence="12">
    <location>
        <begin position="49"/>
        <end position="68"/>
    </location>
</feature>
<evidence type="ECO:0000256" key="4">
    <source>
        <dbReference type="ARBA" id="ARBA00022679"/>
    </source>
</evidence>
<evidence type="ECO:0000256" key="9">
    <source>
        <dbReference type="ARBA" id="ARBA00038987"/>
    </source>
</evidence>
<keyword evidence="4 11" id="KW-0808">Transferase</keyword>
<keyword evidence="14" id="KW-1185">Reference proteome</keyword>
<sequence>MYIRQSKLPNLRKYQYSGVDHSLVSRHILKPFYTNYFINVFPLSMAPNLITLSGFSFVIVNLLTLLWFNPTLDRDCPGWVYASWAVGLFLYQTFDACDGTQARRTRQSGPLGELFDHGVDAMNTTLEVVIFAGAMNLGHSWVTILTLFASLCAFYLTTWEEYHTGTLYLGLVSGPVEGLLTLCAVYAVTALKGGSFWQRPMLETLGLPRPEFLPPVLRDMPFAQWYLVYGGIILAFNIVQSSQNVIQARRRKNLSITPALLGLAPFFTTWLAIPLWLSLRPEILHEHILPFIFFIGASFAYQVGLIITAHLTKSPFPYFNVLLLPILAGTLDALGPFLQAKAGLGWPSMLGGGPYTIAYVLACLGLSIGVYGSFVVDVIMNICDYLDIWCLTIKHPYDPNAPEEKKVE</sequence>
<dbReference type="OrthoDB" id="196717at2759"/>
<keyword evidence="5 12" id="KW-0812">Transmembrane</keyword>
<gene>
    <name evidence="13" type="ORF">L873DRAFT_1803679</name>
</gene>
<feature type="transmembrane region" description="Helical" evidence="12">
    <location>
        <begin position="128"/>
        <end position="156"/>
    </location>
</feature>
<dbReference type="AlphaFoldDB" id="A0A3N4JSZ6"/>
<evidence type="ECO:0000256" key="11">
    <source>
        <dbReference type="RuleBase" id="RU003750"/>
    </source>
</evidence>
<dbReference type="InterPro" id="IPR043130">
    <property type="entry name" value="CDP-OH_PTrfase_TM_dom"/>
</dbReference>
<dbReference type="GO" id="GO:0004142">
    <property type="term" value="F:diacylglycerol cholinephosphotransferase activity"/>
    <property type="evidence" value="ECO:0007669"/>
    <property type="project" value="UniProtKB-EC"/>
</dbReference>
<feature type="transmembrane region" description="Helical" evidence="12">
    <location>
        <begin position="291"/>
        <end position="311"/>
    </location>
</feature>
<dbReference type="InterPro" id="IPR000462">
    <property type="entry name" value="CDP-OH_P_trans"/>
</dbReference>
<comment type="pathway">
    <text evidence="8">Phospholipid metabolism; phosphatidylcholine biosynthesis; phosphatidylcholine from phosphocholine: step 2/2.</text>
</comment>
<feature type="transmembrane region" description="Helical" evidence="12">
    <location>
        <begin position="260"/>
        <end position="279"/>
    </location>
</feature>
<name>A0A3N4JSZ6_9PEZI</name>
<comment type="similarity">
    <text evidence="3 11">Belongs to the CDP-alcohol phosphatidyltransferase class-I family.</text>
</comment>
<dbReference type="Proteomes" id="UP000276215">
    <property type="component" value="Unassembled WGS sequence"/>
</dbReference>
<evidence type="ECO:0000256" key="7">
    <source>
        <dbReference type="ARBA" id="ARBA00023136"/>
    </source>
</evidence>
<comment type="subcellular location">
    <subcellularLocation>
        <location evidence="2">Endomembrane system</location>
        <topology evidence="2">Multi-pass membrane protein</topology>
    </subcellularLocation>
</comment>
<dbReference type="InterPro" id="IPR014472">
    <property type="entry name" value="CHOPT"/>
</dbReference>
<dbReference type="GO" id="GO:0012505">
    <property type="term" value="C:endomembrane system"/>
    <property type="evidence" value="ECO:0007669"/>
    <property type="project" value="UniProtKB-SubCell"/>
</dbReference>
<dbReference type="Pfam" id="PF01066">
    <property type="entry name" value="CDP-OH_P_transf"/>
    <property type="match status" value="1"/>
</dbReference>
<keyword evidence="6 12" id="KW-1133">Transmembrane helix</keyword>